<dbReference type="PIRSF" id="PIRSF036643">
    <property type="entry name" value="FDH_alpha"/>
    <property type="match status" value="1"/>
</dbReference>
<proteinExistence type="inferred from homology"/>
<dbReference type="PANTHER" id="PTHR43105">
    <property type="entry name" value="RESPIRATORY NITRATE REDUCTASE"/>
    <property type="match status" value="1"/>
</dbReference>
<name>A0A9X0R306_9PROT</name>
<dbReference type="InterPro" id="IPR006657">
    <property type="entry name" value="MoPterin_dinucl-bd_dom"/>
</dbReference>
<dbReference type="GO" id="GO:0015942">
    <property type="term" value="P:formate metabolic process"/>
    <property type="evidence" value="ECO:0007669"/>
    <property type="project" value="InterPro"/>
</dbReference>
<dbReference type="GO" id="GO:1990204">
    <property type="term" value="C:oxidoreductase complex"/>
    <property type="evidence" value="ECO:0007669"/>
    <property type="project" value="UniProtKB-ARBA"/>
</dbReference>
<dbReference type="GO" id="GO:0051539">
    <property type="term" value="F:4 iron, 4 sulfur cluster binding"/>
    <property type="evidence" value="ECO:0007669"/>
    <property type="project" value="UniProtKB-KW"/>
</dbReference>
<keyword evidence="3" id="KW-0479">Metal-binding</keyword>
<dbReference type="CDD" id="cd02790">
    <property type="entry name" value="MopB_CT_Formate-Dh_H"/>
    <property type="match status" value="1"/>
</dbReference>
<dbReference type="InterPro" id="IPR017900">
    <property type="entry name" value="4Fe4S_Fe_S_CS"/>
</dbReference>
<dbReference type="InterPro" id="IPR041925">
    <property type="entry name" value="CT_Formate-Dh_H"/>
</dbReference>
<evidence type="ECO:0000256" key="4">
    <source>
        <dbReference type="ARBA" id="ARBA00022737"/>
    </source>
</evidence>
<evidence type="ECO:0000256" key="3">
    <source>
        <dbReference type="ARBA" id="ARBA00022723"/>
    </source>
</evidence>
<dbReference type="GO" id="GO:0003954">
    <property type="term" value="F:NADH dehydrogenase activity"/>
    <property type="evidence" value="ECO:0007669"/>
    <property type="project" value="TreeGrafter"/>
</dbReference>
<evidence type="ECO:0000256" key="6">
    <source>
        <dbReference type="ARBA" id="ARBA00023004"/>
    </source>
</evidence>
<dbReference type="EMBL" id="JACOMF010000037">
    <property type="protein sequence ID" value="MBC4017888.1"/>
    <property type="molecule type" value="Genomic_DNA"/>
</dbReference>
<dbReference type="PROSITE" id="PS51085">
    <property type="entry name" value="2FE2S_FER_2"/>
    <property type="match status" value="1"/>
</dbReference>
<sequence length="915" mass="98135">MTHFTLDGRPVAAAPGETIWTVAAREGLEIPHLCHLPRPGYRPDGNCRACLVEVEGERVLAASCIRTPVPGMVVHSASARATRARRMVFELLLADMPAGPEARDSDGAFARWVRQSGVTTSRFVPEDARPASDMSHPAMAVQLDACIQCGLCERACREVQHNDVIGLARRGMGVTVSFDLLDPMGASSCVGCGECVQACPTGALLPRTVLDDAGRRAAPPQREVPSVCPYCGVGCQVGFRLRDGRLEEVVGRNGPANQGRLCVKGRFGFDYLGHPDRLTRPLLRIEGAAKDPADCLDPRRARAKFREASWEEAMDRAAAGLLRIRDSIGPQALAGFGSAKGSNEEAYLFQKLVRTGFGTNNVDHCTRLCHAASVTALLEGIGSGAVTAPFTAAAEADLLLVIGARPTENHPVAATFLKEATTRGAKLVVMDPRGTGLDRFAEEVVRFLPGQDVALLNAILYVVVTEELFDRQFVAARVDGLDALRAHLAGYAPEVMEPICGVPAAQIRHVARLYAGAGAALTLWGMGISQSIHGTDNTRALIALALLCGQVGRPGTGLHPLRGQNNVQGASDAGLIPMMFPDYHRTQDPASRAFLEELWGAPLDPTPGLTVVEIMQAAERGVIRGMYVMGENPAMSDPDVAHARAALARLDHLLVQDLFLTETAALADIVLPASAWPEKNGTVTNTNRQVQLGRAALQPPGEARQDLAIIVDLAQRLGLDWDYAHPREVFAEMTQAMPSLANITWERLEREGSVTYPCGGPDAPGLEIVFGDAFPTPTGRARLVPAGLSNPAELPDAAFPFVLTTGRELEHWHTGTMTRRALVLDRLEPGPTVSLNPAELQRLGATPGERLRVETRRGGVELRARADPGLPEGMAFIPFAYREAAANLLTNPQLDPEGKIPGFKYCAARVMRMAG</sequence>
<dbReference type="GO" id="GO:0022904">
    <property type="term" value="P:respiratory electron transport chain"/>
    <property type="evidence" value="ECO:0007669"/>
    <property type="project" value="TreeGrafter"/>
</dbReference>
<dbReference type="Pfam" id="PF13183">
    <property type="entry name" value="Fer4_8"/>
    <property type="match status" value="1"/>
</dbReference>
<dbReference type="InterPro" id="IPR006478">
    <property type="entry name" value="Formate_DH_asu"/>
</dbReference>
<keyword evidence="2" id="KW-0004">4Fe-4S</keyword>
<dbReference type="PROSITE" id="PS00490">
    <property type="entry name" value="MOLYBDOPTERIN_PROK_2"/>
    <property type="match status" value="1"/>
</dbReference>
<dbReference type="SMART" id="SM00926">
    <property type="entry name" value="Molybdop_Fe4S4"/>
    <property type="match status" value="1"/>
</dbReference>
<dbReference type="Pfam" id="PF00384">
    <property type="entry name" value="Molybdopterin"/>
    <property type="match status" value="1"/>
</dbReference>
<feature type="domain" description="4Fe-4S Mo/W bis-MGD-type" evidence="10">
    <location>
        <begin position="221"/>
        <end position="276"/>
    </location>
</feature>
<dbReference type="SUPFAM" id="SSF46548">
    <property type="entry name" value="alpha-helical ferredoxin"/>
    <property type="match status" value="1"/>
</dbReference>
<reference evidence="11" key="1">
    <citation type="submission" date="2020-08" db="EMBL/GenBank/DDBJ databases">
        <authorList>
            <person name="Hu Y."/>
            <person name="Nguyen S.V."/>
            <person name="Li F."/>
            <person name="Fanning S."/>
        </authorList>
    </citation>
    <scope>NUCLEOTIDE SEQUENCE</scope>
    <source>
        <strain evidence="11">SYSU D8009</strain>
    </source>
</reference>
<dbReference type="GO" id="GO:0046872">
    <property type="term" value="F:metal ion binding"/>
    <property type="evidence" value="ECO:0007669"/>
    <property type="project" value="UniProtKB-KW"/>
</dbReference>
<dbReference type="Gene3D" id="2.40.40.20">
    <property type="match status" value="1"/>
</dbReference>
<comment type="similarity">
    <text evidence="1">In the C-terminal section; belongs to the prokaryotic molybdopterin-containing oxidoreductase family.</text>
</comment>
<keyword evidence="12" id="KW-1185">Reference proteome</keyword>
<dbReference type="FunFam" id="3.30.70.20:FF:000035">
    <property type="entry name" value="Iron hydrogenase 1"/>
    <property type="match status" value="1"/>
</dbReference>
<evidence type="ECO:0000259" key="8">
    <source>
        <dbReference type="PROSITE" id="PS51085"/>
    </source>
</evidence>
<dbReference type="Gene3D" id="3.10.20.740">
    <property type="match status" value="1"/>
</dbReference>
<dbReference type="NCBIfam" id="TIGR01591">
    <property type="entry name" value="Fdh-alpha"/>
    <property type="match status" value="1"/>
</dbReference>
<feature type="domain" description="4Fe-4S ferredoxin-type" evidence="9">
    <location>
        <begin position="137"/>
        <end position="167"/>
    </location>
</feature>
<keyword evidence="4" id="KW-0677">Repeat</keyword>
<evidence type="ECO:0000256" key="2">
    <source>
        <dbReference type="ARBA" id="ARBA00022485"/>
    </source>
</evidence>
<evidence type="ECO:0000313" key="11">
    <source>
        <dbReference type="EMBL" id="MBC4017888.1"/>
    </source>
</evidence>
<dbReference type="SUPFAM" id="SSF53706">
    <property type="entry name" value="Formate dehydrogenase/DMSO reductase, domains 1-3"/>
    <property type="match status" value="1"/>
</dbReference>
<dbReference type="InterPro" id="IPR006655">
    <property type="entry name" value="Mopterin_OxRdtase_prok_CS"/>
</dbReference>
<gene>
    <name evidence="11" type="primary">fdhF</name>
    <name evidence="11" type="ORF">H7965_21520</name>
</gene>
<dbReference type="Proteomes" id="UP000600101">
    <property type="component" value="Unassembled WGS sequence"/>
</dbReference>
<protein>
    <submittedName>
        <fullName evidence="11">Formate dehydrogenase subunit alpha</fullName>
    </submittedName>
</protein>
<dbReference type="PROSITE" id="PS51379">
    <property type="entry name" value="4FE4S_FER_2"/>
    <property type="match status" value="2"/>
</dbReference>
<dbReference type="Pfam" id="PF04879">
    <property type="entry name" value="Molybdop_Fe4S4"/>
    <property type="match status" value="1"/>
</dbReference>
<dbReference type="InterPro" id="IPR017896">
    <property type="entry name" value="4Fe4S_Fe-S-bd"/>
</dbReference>
<dbReference type="Gene3D" id="3.40.50.740">
    <property type="match status" value="1"/>
</dbReference>
<evidence type="ECO:0000259" key="9">
    <source>
        <dbReference type="PROSITE" id="PS51379"/>
    </source>
</evidence>
<dbReference type="InterPro" id="IPR001041">
    <property type="entry name" value="2Fe-2S_ferredoxin-type"/>
</dbReference>
<dbReference type="PANTHER" id="PTHR43105:SF14">
    <property type="entry name" value="FORMATE DEHYDROGENASE H"/>
    <property type="match status" value="1"/>
</dbReference>
<evidence type="ECO:0000256" key="5">
    <source>
        <dbReference type="ARBA" id="ARBA00023002"/>
    </source>
</evidence>
<dbReference type="GO" id="GO:0008863">
    <property type="term" value="F:formate dehydrogenase (NAD+) activity"/>
    <property type="evidence" value="ECO:0007669"/>
    <property type="project" value="InterPro"/>
</dbReference>
<evidence type="ECO:0000259" key="10">
    <source>
        <dbReference type="PROSITE" id="PS51669"/>
    </source>
</evidence>
<evidence type="ECO:0000313" key="12">
    <source>
        <dbReference type="Proteomes" id="UP000600101"/>
    </source>
</evidence>
<dbReference type="GO" id="GO:0043546">
    <property type="term" value="F:molybdopterin cofactor binding"/>
    <property type="evidence" value="ECO:0007669"/>
    <property type="project" value="InterPro"/>
</dbReference>
<dbReference type="Gene3D" id="3.30.70.20">
    <property type="match status" value="1"/>
</dbReference>
<dbReference type="Pfam" id="PF13510">
    <property type="entry name" value="Fer2_4"/>
    <property type="match status" value="1"/>
</dbReference>
<dbReference type="InterPro" id="IPR009010">
    <property type="entry name" value="Asp_de-COase-like_dom_sf"/>
</dbReference>
<dbReference type="InterPro" id="IPR006963">
    <property type="entry name" value="Mopterin_OxRdtase_4Fe-4S_dom"/>
</dbReference>
<evidence type="ECO:0000256" key="1">
    <source>
        <dbReference type="ARBA" id="ARBA00007023"/>
    </source>
</evidence>
<dbReference type="CDD" id="cd00207">
    <property type="entry name" value="fer2"/>
    <property type="match status" value="1"/>
</dbReference>
<keyword evidence="5" id="KW-0560">Oxidoreductase</keyword>
<feature type="domain" description="4Fe-4S ferredoxin-type" evidence="9">
    <location>
        <begin position="177"/>
        <end position="209"/>
    </location>
</feature>
<dbReference type="RefSeq" id="WP_186772645.1">
    <property type="nucleotide sequence ID" value="NZ_JACOMF010000037.1"/>
</dbReference>
<organism evidence="11 12">
    <name type="scientific">Siccirubricoccus deserti</name>
    <dbReference type="NCBI Taxonomy" id="2013562"/>
    <lineage>
        <taxon>Bacteria</taxon>
        <taxon>Pseudomonadati</taxon>
        <taxon>Pseudomonadota</taxon>
        <taxon>Alphaproteobacteria</taxon>
        <taxon>Acetobacterales</taxon>
        <taxon>Roseomonadaceae</taxon>
        <taxon>Siccirubricoccus</taxon>
    </lineage>
</organism>
<dbReference type="Gene3D" id="2.20.25.90">
    <property type="entry name" value="ADC-like domains"/>
    <property type="match status" value="1"/>
</dbReference>
<comment type="caution">
    <text evidence="11">The sequence shown here is derived from an EMBL/GenBank/DDBJ whole genome shotgun (WGS) entry which is preliminary data.</text>
</comment>
<dbReference type="Gene3D" id="3.40.228.10">
    <property type="entry name" value="Dimethylsulfoxide Reductase, domain 2"/>
    <property type="match status" value="1"/>
</dbReference>
<dbReference type="Pfam" id="PF01568">
    <property type="entry name" value="Molydop_binding"/>
    <property type="match status" value="1"/>
</dbReference>
<evidence type="ECO:0000256" key="7">
    <source>
        <dbReference type="ARBA" id="ARBA00023014"/>
    </source>
</evidence>
<dbReference type="InterPro" id="IPR041924">
    <property type="entry name" value="Formate_Dh-H_N"/>
</dbReference>
<dbReference type="CDD" id="cd02753">
    <property type="entry name" value="MopB_Formate-Dh-H"/>
    <property type="match status" value="1"/>
</dbReference>
<dbReference type="InterPro" id="IPR050123">
    <property type="entry name" value="Prok_molybdopt-oxidoreductase"/>
</dbReference>
<feature type="domain" description="2Fe-2S ferredoxin-type" evidence="8">
    <location>
        <begin position="1"/>
        <end position="80"/>
    </location>
</feature>
<dbReference type="InterPro" id="IPR036010">
    <property type="entry name" value="2Fe-2S_ferredoxin-like_sf"/>
</dbReference>
<dbReference type="GO" id="GO:0016020">
    <property type="term" value="C:membrane"/>
    <property type="evidence" value="ECO:0007669"/>
    <property type="project" value="TreeGrafter"/>
</dbReference>
<dbReference type="AlphaFoldDB" id="A0A9X0R306"/>
<dbReference type="SUPFAM" id="SSF54292">
    <property type="entry name" value="2Fe-2S ferredoxin-like"/>
    <property type="match status" value="1"/>
</dbReference>
<dbReference type="PROSITE" id="PS00198">
    <property type="entry name" value="4FE4S_FER_1"/>
    <property type="match status" value="1"/>
</dbReference>
<accession>A0A9X0R306</accession>
<keyword evidence="7" id="KW-0411">Iron-sulfur</keyword>
<dbReference type="InterPro" id="IPR006656">
    <property type="entry name" value="Mopterin_OxRdtase"/>
</dbReference>
<dbReference type="PROSITE" id="PS51669">
    <property type="entry name" value="4FE4S_MOW_BIS_MGD"/>
    <property type="match status" value="1"/>
</dbReference>
<keyword evidence="6" id="KW-0408">Iron</keyword>
<dbReference type="SUPFAM" id="SSF50692">
    <property type="entry name" value="ADC-like"/>
    <property type="match status" value="1"/>
</dbReference>